<proteinExistence type="predicted"/>
<evidence type="ECO:0000313" key="2">
    <source>
        <dbReference type="EMBL" id="MDO1445680.1"/>
    </source>
</evidence>
<dbReference type="RefSeq" id="WP_302036481.1">
    <property type="nucleotide sequence ID" value="NZ_JAUKPO010000002.1"/>
</dbReference>
<evidence type="ECO:0000256" key="1">
    <source>
        <dbReference type="SAM" id="Phobius"/>
    </source>
</evidence>
<name>A0ABT8R0R2_9BACT</name>
<gene>
    <name evidence="2" type="ORF">Q0590_05435</name>
</gene>
<keyword evidence="1" id="KW-1133">Transmembrane helix</keyword>
<evidence type="ECO:0000313" key="3">
    <source>
        <dbReference type="Proteomes" id="UP001168528"/>
    </source>
</evidence>
<keyword evidence="1" id="KW-0812">Transmembrane</keyword>
<accession>A0ABT8R0R2</accession>
<reference evidence="2" key="1">
    <citation type="submission" date="2023-07" db="EMBL/GenBank/DDBJ databases">
        <title>The genome sequence of Rhodocytophaga aerolata KACC 12507.</title>
        <authorList>
            <person name="Zhang X."/>
        </authorList>
    </citation>
    <scope>NUCLEOTIDE SEQUENCE</scope>
    <source>
        <strain evidence="2">KACC 12507</strain>
    </source>
</reference>
<keyword evidence="3" id="KW-1185">Reference proteome</keyword>
<dbReference type="Proteomes" id="UP001168528">
    <property type="component" value="Unassembled WGS sequence"/>
</dbReference>
<keyword evidence="1" id="KW-0472">Membrane</keyword>
<protein>
    <submittedName>
        <fullName evidence="2">Uncharacterized protein</fullName>
    </submittedName>
</protein>
<feature type="transmembrane region" description="Helical" evidence="1">
    <location>
        <begin position="86"/>
        <end position="105"/>
    </location>
</feature>
<comment type="caution">
    <text evidence="2">The sequence shown here is derived from an EMBL/GenBank/DDBJ whole genome shotgun (WGS) entry which is preliminary data.</text>
</comment>
<feature type="transmembrane region" description="Helical" evidence="1">
    <location>
        <begin position="126"/>
        <end position="144"/>
    </location>
</feature>
<sequence>MNYLQSAGAGLAGASALTLLHETVRQFNPDAPRMDLLGMRTIDKYLRKADIQPPQGKQLHTAALVGDVISNTLYYSLAGIGNKDTLWLRAAGLGLAAGIGAIVLPKPMGIGDAPSSRTPQTKAMTVAWYLVGGLATAAILHLLSKDK</sequence>
<organism evidence="2 3">
    <name type="scientific">Rhodocytophaga aerolata</name>
    <dbReference type="NCBI Taxonomy" id="455078"/>
    <lineage>
        <taxon>Bacteria</taxon>
        <taxon>Pseudomonadati</taxon>
        <taxon>Bacteroidota</taxon>
        <taxon>Cytophagia</taxon>
        <taxon>Cytophagales</taxon>
        <taxon>Rhodocytophagaceae</taxon>
        <taxon>Rhodocytophaga</taxon>
    </lineage>
</organism>
<dbReference type="EMBL" id="JAUKPO010000002">
    <property type="protein sequence ID" value="MDO1445680.1"/>
    <property type="molecule type" value="Genomic_DNA"/>
</dbReference>